<dbReference type="RefSeq" id="WP_090887069.1">
    <property type="nucleotide sequence ID" value="NZ_FOGG01000029.1"/>
</dbReference>
<accession>A0A1H9UAZ6</accession>
<dbReference type="OrthoDB" id="795819at2"/>
<proteinExistence type="predicted"/>
<keyword evidence="2" id="KW-1185">Reference proteome</keyword>
<sequence>MKNYLISLLLLIIYGCGSADHKENKEADNKYEIQSKDKFYSVVKAAFLLNFPSQSAPKVIDSINSSEIHKEYCLLDSTNKVIITDIKDNWCKVKVIEPDWLSKTYIGWVPADNLVEVHLTEKKVTPSIKATIKYEVINEQKLETNYKAQLIEYAIYKDTIYTKEALEDAVLEIYNLNSNKDVFETHDKATVLAVYLFTSKEAFKDKSNWIAMLIKGPNENEPRITYNDFKITALSNSANNVKTKDEIELEKLKIYLQKRGLDLCILWEMLKKIELDNIHKADAKYPDYGDKHMAMIDQLDKQSYRNLRKKYQLSDDMLSKVSIFAMSYCK</sequence>
<gene>
    <name evidence="1" type="ORF">SAMN04488023_12915</name>
</gene>
<protein>
    <recommendedName>
        <fullName evidence="3">SH3 domain-containing protein</fullName>
    </recommendedName>
</protein>
<dbReference type="EMBL" id="FOGG01000029">
    <property type="protein sequence ID" value="SES06512.1"/>
    <property type="molecule type" value="Genomic_DNA"/>
</dbReference>
<dbReference type="PROSITE" id="PS51257">
    <property type="entry name" value="PROKAR_LIPOPROTEIN"/>
    <property type="match status" value="1"/>
</dbReference>
<evidence type="ECO:0000313" key="2">
    <source>
        <dbReference type="Proteomes" id="UP000199572"/>
    </source>
</evidence>
<evidence type="ECO:0008006" key="3">
    <source>
        <dbReference type="Google" id="ProtNLM"/>
    </source>
</evidence>
<reference evidence="1 2" key="1">
    <citation type="submission" date="2016-10" db="EMBL/GenBank/DDBJ databases">
        <authorList>
            <person name="de Groot N.N."/>
        </authorList>
    </citation>
    <scope>NUCLEOTIDE SEQUENCE [LARGE SCALE GENOMIC DNA]</scope>
    <source>
        <strain evidence="1 2">DSM 18610</strain>
    </source>
</reference>
<evidence type="ECO:0000313" key="1">
    <source>
        <dbReference type="EMBL" id="SES06512.1"/>
    </source>
</evidence>
<dbReference type="STRING" id="390241.SAMN04488023_12915"/>
<dbReference type="Proteomes" id="UP000199572">
    <property type="component" value="Unassembled WGS sequence"/>
</dbReference>
<organism evidence="1 2">
    <name type="scientific">Pedobacter rhizosphaerae</name>
    <dbReference type="NCBI Taxonomy" id="390241"/>
    <lineage>
        <taxon>Bacteria</taxon>
        <taxon>Pseudomonadati</taxon>
        <taxon>Bacteroidota</taxon>
        <taxon>Sphingobacteriia</taxon>
        <taxon>Sphingobacteriales</taxon>
        <taxon>Sphingobacteriaceae</taxon>
        <taxon>Pedobacter</taxon>
    </lineage>
</organism>
<dbReference type="AlphaFoldDB" id="A0A1H9UAZ6"/>
<name>A0A1H9UAZ6_9SPHI</name>